<feature type="region of interest" description="Disordered" evidence="6">
    <location>
        <begin position="225"/>
        <end position="293"/>
    </location>
</feature>
<feature type="compositionally biased region" description="Low complexity" evidence="6">
    <location>
        <begin position="525"/>
        <end position="549"/>
    </location>
</feature>
<feature type="region of interest" description="Disordered" evidence="6">
    <location>
        <begin position="471"/>
        <end position="554"/>
    </location>
</feature>
<evidence type="ECO:0000256" key="1">
    <source>
        <dbReference type="ARBA" id="ARBA00023125"/>
    </source>
</evidence>
<keyword evidence="5" id="KW-0175">Coiled coil</keyword>
<dbReference type="InterPro" id="IPR009057">
    <property type="entry name" value="Homeodomain-like_sf"/>
</dbReference>
<dbReference type="EMBL" id="JAATIQ010000889">
    <property type="protein sequence ID" value="KAF4346926.1"/>
    <property type="molecule type" value="Genomic_DNA"/>
</dbReference>
<keyword evidence="4" id="KW-0539">Nucleus</keyword>
<protein>
    <recommendedName>
        <fullName evidence="7">POX domain-containing protein</fullName>
    </recommendedName>
</protein>
<organism evidence="8 9">
    <name type="scientific">Cannabis sativa</name>
    <name type="common">Hemp</name>
    <name type="synonym">Marijuana</name>
    <dbReference type="NCBI Taxonomy" id="3483"/>
    <lineage>
        <taxon>Eukaryota</taxon>
        <taxon>Viridiplantae</taxon>
        <taxon>Streptophyta</taxon>
        <taxon>Embryophyta</taxon>
        <taxon>Tracheophyta</taxon>
        <taxon>Spermatophyta</taxon>
        <taxon>Magnoliopsida</taxon>
        <taxon>eudicotyledons</taxon>
        <taxon>Gunneridae</taxon>
        <taxon>Pentapetalae</taxon>
        <taxon>rosids</taxon>
        <taxon>fabids</taxon>
        <taxon>Rosales</taxon>
        <taxon>Cannabaceae</taxon>
        <taxon>Cannabis</taxon>
    </lineage>
</organism>
<name>A0A7J6DLW0_CANSA</name>
<feature type="coiled-coil region" evidence="5">
    <location>
        <begin position="300"/>
        <end position="327"/>
    </location>
</feature>
<evidence type="ECO:0000313" key="9">
    <source>
        <dbReference type="Proteomes" id="UP000583929"/>
    </source>
</evidence>
<evidence type="ECO:0000256" key="4">
    <source>
        <dbReference type="ARBA" id="ARBA00023242"/>
    </source>
</evidence>
<accession>A0A7J6DLW0</accession>
<keyword evidence="2" id="KW-0371">Homeobox</keyword>
<dbReference type="GO" id="GO:0003677">
    <property type="term" value="F:DNA binding"/>
    <property type="evidence" value="ECO:0007669"/>
    <property type="project" value="UniProtKB-KW"/>
</dbReference>
<keyword evidence="9" id="KW-1185">Reference proteome</keyword>
<dbReference type="Proteomes" id="UP000583929">
    <property type="component" value="Unassembled WGS sequence"/>
</dbReference>
<dbReference type="InterPro" id="IPR006563">
    <property type="entry name" value="POX_dom"/>
</dbReference>
<dbReference type="PANTHER" id="PTHR11850">
    <property type="entry name" value="HOMEOBOX PROTEIN TRANSCRIPTION FACTORS"/>
    <property type="match status" value="1"/>
</dbReference>
<dbReference type="Gene3D" id="1.10.10.60">
    <property type="entry name" value="Homeodomain-like"/>
    <property type="match status" value="2"/>
</dbReference>
<dbReference type="InterPro" id="IPR050224">
    <property type="entry name" value="TALE_homeobox"/>
</dbReference>
<reference evidence="8 9" key="1">
    <citation type="journal article" date="2020" name="bioRxiv">
        <title>Sequence and annotation of 42 cannabis genomes reveals extensive copy number variation in cannabinoid synthesis and pathogen resistance genes.</title>
        <authorList>
            <person name="Mckernan K.J."/>
            <person name="Helbert Y."/>
            <person name="Kane L.T."/>
            <person name="Ebling H."/>
            <person name="Zhang L."/>
            <person name="Liu B."/>
            <person name="Eaton Z."/>
            <person name="Mclaughlin S."/>
            <person name="Kingan S."/>
            <person name="Baybayan P."/>
            <person name="Concepcion G."/>
            <person name="Jordan M."/>
            <person name="Riva A."/>
            <person name="Barbazuk W."/>
            <person name="Harkins T."/>
        </authorList>
    </citation>
    <scope>NUCLEOTIDE SEQUENCE [LARGE SCALE GENOMIC DNA]</scope>
    <source>
        <strain evidence="9">cv. Jamaican Lion 4</strain>
        <tissue evidence="8">Leaf</tissue>
    </source>
</reference>
<evidence type="ECO:0000256" key="6">
    <source>
        <dbReference type="SAM" id="MobiDB-lite"/>
    </source>
</evidence>
<dbReference type="AlphaFoldDB" id="A0A7J6DLW0"/>
<dbReference type="Pfam" id="PF07526">
    <property type="entry name" value="POX"/>
    <property type="match status" value="1"/>
</dbReference>
<dbReference type="SUPFAM" id="SSF46689">
    <property type="entry name" value="Homeodomain-like"/>
    <property type="match status" value="1"/>
</dbReference>
<evidence type="ECO:0000313" key="8">
    <source>
        <dbReference type="EMBL" id="KAF4346926.1"/>
    </source>
</evidence>
<feature type="compositionally biased region" description="Low complexity" evidence="6">
    <location>
        <begin position="277"/>
        <end position="292"/>
    </location>
</feature>
<comment type="caution">
    <text evidence="8">The sequence shown here is derived from an EMBL/GenBank/DDBJ whole genome shotgun (WGS) entry which is preliminary data.</text>
</comment>
<evidence type="ECO:0000256" key="3">
    <source>
        <dbReference type="ARBA" id="ARBA00023163"/>
    </source>
</evidence>
<feature type="compositionally biased region" description="Polar residues" evidence="6">
    <location>
        <begin position="243"/>
        <end position="252"/>
    </location>
</feature>
<evidence type="ECO:0000256" key="2">
    <source>
        <dbReference type="ARBA" id="ARBA00023155"/>
    </source>
</evidence>
<evidence type="ECO:0000256" key="5">
    <source>
        <dbReference type="SAM" id="Coils"/>
    </source>
</evidence>
<dbReference type="SMART" id="SM00574">
    <property type="entry name" value="POX"/>
    <property type="match status" value="1"/>
</dbReference>
<keyword evidence="1" id="KW-0238">DNA-binding</keyword>
<keyword evidence="3" id="KW-0804">Transcription</keyword>
<gene>
    <name evidence="8" type="ORF">G4B88_027014</name>
</gene>
<feature type="domain" description="POX" evidence="7">
    <location>
        <begin position="198"/>
        <end position="368"/>
    </location>
</feature>
<evidence type="ECO:0000259" key="7">
    <source>
        <dbReference type="SMART" id="SM00574"/>
    </source>
</evidence>
<sequence length="731" mass="80789">MATYFNHGSSEIQGPDGLHTLYLMNPNNNNNNNNYVQTYSDTTTTSQPPPPPAPNMFFLNPNQLHHSRHLAGVPISAATASPGPGSNNEADISAFPHLQYNIWGSNMDHHQRNTTPDFATQMGFRRHQVVSPTTQQQALSLSLSSTHPTQAAAYVASSSFSGGDINNEVVIPTVLPTSFGNSLSSTIVSNNSGIGTSLGQVQSMLLGSKYLKAAQELLDEVVNVGNNNNNFKSRGKEEKDNTAIDSSVNCSTVGGLGSKDKAAMKSNGERTPTPELGGSRNSGGESSSSKISAELSTVQRQELQVKKAKLASMLDEVEQRYRQYHQQMNVVISSFEQAVGYGSAKSYTALALKTISKQFRCLKDAISAQIKATSKTLGEEECLGVKIEGSRLRFVDHHLRQQRALQQLGMMPQHNNNAWRPQRGLPERAVSVLRAWLFEHFLHPYVSNWFINARVRLWKPMVEEMYIEETKSHEDQLKGTTTNKIDTIKESTTRVQENSTADIDDDDNIDHDDHNRSNINPFQYSSKNQSSSSADQMLMSSSFSTSTPKKPMRSSSITHDEMIMKGIITDHDHQYNRTDHNINNINIDVGFGRSSSTYPIGFGTYPVGDLARFHSRDHHHHEFMAPSLYHGNNNGSVSLTLGRRVEEMVLGQVVAVECQVVSVCRSSGCNCQDVRACRVPSEGIPRWSPSLGVEMVPLDGMLRWSQFLGVEMVLLEGMPRWSPSLSAEMVL</sequence>
<proteinExistence type="predicted"/>